<evidence type="ECO:0000256" key="1">
    <source>
        <dbReference type="SAM" id="SignalP"/>
    </source>
</evidence>
<reference evidence="2" key="1">
    <citation type="journal article" date="2023" name="Mol. Phylogenet. Evol.">
        <title>Genome-scale phylogeny and comparative genomics of the fungal order Sordariales.</title>
        <authorList>
            <person name="Hensen N."/>
            <person name="Bonometti L."/>
            <person name="Westerberg I."/>
            <person name="Brannstrom I.O."/>
            <person name="Guillou S."/>
            <person name="Cros-Aarteil S."/>
            <person name="Calhoun S."/>
            <person name="Haridas S."/>
            <person name="Kuo A."/>
            <person name="Mondo S."/>
            <person name="Pangilinan J."/>
            <person name="Riley R."/>
            <person name="LaButti K."/>
            <person name="Andreopoulos B."/>
            <person name="Lipzen A."/>
            <person name="Chen C."/>
            <person name="Yan M."/>
            <person name="Daum C."/>
            <person name="Ng V."/>
            <person name="Clum A."/>
            <person name="Steindorff A."/>
            <person name="Ohm R.A."/>
            <person name="Martin F."/>
            <person name="Silar P."/>
            <person name="Natvig D.O."/>
            <person name="Lalanne C."/>
            <person name="Gautier V."/>
            <person name="Ament-Velasquez S.L."/>
            <person name="Kruys A."/>
            <person name="Hutchinson M.I."/>
            <person name="Powell A.J."/>
            <person name="Barry K."/>
            <person name="Miller A.N."/>
            <person name="Grigoriev I.V."/>
            <person name="Debuchy R."/>
            <person name="Gladieux P."/>
            <person name="Hiltunen Thoren M."/>
            <person name="Johannesson H."/>
        </authorList>
    </citation>
    <scope>NUCLEOTIDE SEQUENCE</scope>
    <source>
        <strain evidence="2">CBS 103.79</strain>
    </source>
</reference>
<feature type="signal peptide" evidence="1">
    <location>
        <begin position="1"/>
        <end position="25"/>
    </location>
</feature>
<feature type="chain" id="PRO_5042890793" evidence="1">
    <location>
        <begin position="26"/>
        <end position="490"/>
    </location>
</feature>
<keyword evidence="1" id="KW-0732">Signal</keyword>
<gene>
    <name evidence="2" type="ORF">C8A05DRAFT_37067</name>
</gene>
<sequence>MIIWHVAPRSIPAFDLALMVARATALVHGAFREGVVPPDIPLGELTAMDLSHLARCIEVRYCNVVLPEEYTFWSAWGDYQRWPLDMSPPPPVNTPEEPQGMDVWRERFHEVVYTTLLMGAVFARAYNQPFYPPTTRASPSGEEADEGAEACRQEHLDLLRKASASSALSYFGIGEAERDYLGRFPVFDLDDARGGQRETFGPFIEWFIRSVILQHQADPPKSSRDLLLCDEARAARDGQEDLPCLCSQDWPDTGGFSQWFSGGSLAEGEAVLWRLMQLIHMFEFILTCIENADGKPRLGREWWWWKRSARSFPGNTRTIRLVLFGVFQAEEVVMPDDIMEAVHQQLLAHGPRASDSAASVSPPNLDIPLVLENLYLRSGIPNKGVAGEYNRRYNLPPPPLQIFTFILRHHFNLQIHRGAFNTHVKEYQDYHYFKSRATIFANGLDQVLDRNWADCTNGTEFLVEYQPPTLRYSPPVFGDETENPRTWFPM</sequence>
<name>A0AAN6ME92_9PEZI</name>
<dbReference type="Proteomes" id="UP001303889">
    <property type="component" value="Unassembled WGS sequence"/>
</dbReference>
<proteinExistence type="predicted"/>
<evidence type="ECO:0000313" key="3">
    <source>
        <dbReference type="Proteomes" id="UP001303889"/>
    </source>
</evidence>
<dbReference type="AlphaFoldDB" id="A0AAN6ME92"/>
<evidence type="ECO:0000313" key="2">
    <source>
        <dbReference type="EMBL" id="KAK3899317.1"/>
    </source>
</evidence>
<keyword evidence="3" id="KW-1185">Reference proteome</keyword>
<protein>
    <submittedName>
        <fullName evidence="2">Uncharacterized protein</fullName>
    </submittedName>
</protein>
<accession>A0AAN6ME92</accession>
<dbReference type="EMBL" id="MU855801">
    <property type="protein sequence ID" value="KAK3899317.1"/>
    <property type="molecule type" value="Genomic_DNA"/>
</dbReference>
<organism evidence="2 3">
    <name type="scientific">Staphylotrichum tortipilum</name>
    <dbReference type="NCBI Taxonomy" id="2831512"/>
    <lineage>
        <taxon>Eukaryota</taxon>
        <taxon>Fungi</taxon>
        <taxon>Dikarya</taxon>
        <taxon>Ascomycota</taxon>
        <taxon>Pezizomycotina</taxon>
        <taxon>Sordariomycetes</taxon>
        <taxon>Sordariomycetidae</taxon>
        <taxon>Sordariales</taxon>
        <taxon>Chaetomiaceae</taxon>
        <taxon>Staphylotrichum</taxon>
    </lineage>
</organism>
<comment type="caution">
    <text evidence="2">The sequence shown here is derived from an EMBL/GenBank/DDBJ whole genome shotgun (WGS) entry which is preliminary data.</text>
</comment>
<reference evidence="2" key="2">
    <citation type="submission" date="2023-05" db="EMBL/GenBank/DDBJ databases">
        <authorList>
            <consortium name="Lawrence Berkeley National Laboratory"/>
            <person name="Steindorff A."/>
            <person name="Hensen N."/>
            <person name="Bonometti L."/>
            <person name="Westerberg I."/>
            <person name="Brannstrom I.O."/>
            <person name="Guillou S."/>
            <person name="Cros-Aarteil S."/>
            <person name="Calhoun S."/>
            <person name="Haridas S."/>
            <person name="Kuo A."/>
            <person name="Mondo S."/>
            <person name="Pangilinan J."/>
            <person name="Riley R."/>
            <person name="Labutti K."/>
            <person name="Andreopoulos B."/>
            <person name="Lipzen A."/>
            <person name="Chen C."/>
            <person name="Yanf M."/>
            <person name="Daum C."/>
            <person name="Ng V."/>
            <person name="Clum A."/>
            <person name="Ohm R."/>
            <person name="Martin F."/>
            <person name="Silar P."/>
            <person name="Natvig D."/>
            <person name="Lalanne C."/>
            <person name="Gautier V."/>
            <person name="Ament-Velasquez S.L."/>
            <person name="Kruys A."/>
            <person name="Hutchinson M.I."/>
            <person name="Powell A.J."/>
            <person name="Barry K."/>
            <person name="Miller A.N."/>
            <person name="Grigoriev I.V."/>
            <person name="Debuchy R."/>
            <person name="Gladieux P."/>
            <person name="Thoren M.H."/>
            <person name="Johannesson H."/>
        </authorList>
    </citation>
    <scope>NUCLEOTIDE SEQUENCE</scope>
    <source>
        <strain evidence="2">CBS 103.79</strain>
    </source>
</reference>